<accession>R0L8G3</accession>
<dbReference type="InterPro" id="IPR012919">
    <property type="entry name" value="SUN_dom"/>
</dbReference>
<evidence type="ECO:0000259" key="5">
    <source>
        <dbReference type="PROSITE" id="PS51469"/>
    </source>
</evidence>
<evidence type="ECO:0000313" key="7">
    <source>
        <dbReference type="Proteomes" id="UP000296049"/>
    </source>
</evidence>
<feature type="non-terminal residue" evidence="6">
    <location>
        <position position="1"/>
    </location>
</feature>
<dbReference type="PANTHER" id="PTHR12911:SF24">
    <property type="entry name" value="SUN DOMAIN-CONTAINING PROTEIN 3"/>
    <property type="match status" value="1"/>
</dbReference>
<evidence type="ECO:0000256" key="1">
    <source>
        <dbReference type="ARBA" id="ARBA00004540"/>
    </source>
</evidence>
<dbReference type="GO" id="GO:0034993">
    <property type="term" value="C:meiotic nuclear membrane microtubule tethering complex"/>
    <property type="evidence" value="ECO:0007669"/>
    <property type="project" value="TreeGrafter"/>
</dbReference>
<evidence type="ECO:0000313" key="6">
    <source>
        <dbReference type="EMBL" id="EOB01874.1"/>
    </source>
</evidence>
<organism evidence="6 7">
    <name type="scientific">Anas platyrhynchos</name>
    <name type="common">Mallard</name>
    <name type="synonym">Anas boschas</name>
    <dbReference type="NCBI Taxonomy" id="8839"/>
    <lineage>
        <taxon>Eukaryota</taxon>
        <taxon>Metazoa</taxon>
        <taxon>Chordata</taxon>
        <taxon>Craniata</taxon>
        <taxon>Vertebrata</taxon>
        <taxon>Euteleostomi</taxon>
        <taxon>Archelosauria</taxon>
        <taxon>Archosauria</taxon>
        <taxon>Dinosauria</taxon>
        <taxon>Saurischia</taxon>
        <taxon>Theropoda</taxon>
        <taxon>Coelurosauria</taxon>
        <taxon>Aves</taxon>
        <taxon>Neognathae</taxon>
        <taxon>Galloanserae</taxon>
        <taxon>Anseriformes</taxon>
        <taxon>Anatidae</taxon>
        <taxon>Anatinae</taxon>
        <taxon>Anas</taxon>
    </lineage>
</organism>
<keyword evidence="2" id="KW-0812">Transmembrane</keyword>
<name>R0L8G3_ANAPL</name>
<dbReference type="AlphaFoldDB" id="R0L8G3"/>
<dbReference type="PROSITE" id="PS51469">
    <property type="entry name" value="SUN"/>
    <property type="match status" value="1"/>
</dbReference>
<feature type="non-terminal residue" evidence="6">
    <location>
        <position position="155"/>
    </location>
</feature>
<comment type="subcellular location">
    <subcellularLocation>
        <location evidence="1">Nucleus inner membrane</location>
    </subcellularLocation>
</comment>
<dbReference type="Proteomes" id="UP000296049">
    <property type="component" value="Unassembled WGS sequence"/>
</dbReference>
<evidence type="ECO:0000256" key="2">
    <source>
        <dbReference type="ARBA" id="ARBA00022692"/>
    </source>
</evidence>
<keyword evidence="7" id="KW-1185">Reference proteome</keyword>
<keyword evidence="4" id="KW-0472">Membrane</keyword>
<reference evidence="7" key="1">
    <citation type="journal article" date="2013" name="Nat. Genet.">
        <title>The duck genome and transcriptome provide insight into an avian influenza virus reservoir species.</title>
        <authorList>
            <person name="Huang Y."/>
            <person name="Li Y."/>
            <person name="Burt D.W."/>
            <person name="Chen H."/>
            <person name="Zhang Y."/>
            <person name="Qian W."/>
            <person name="Kim H."/>
            <person name="Gan S."/>
            <person name="Zhao Y."/>
            <person name="Li J."/>
            <person name="Yi K."/>
            <person name="Feng H."/>
            <person name="Zhu P."/>
            <person name="Li B."/>
            <person name="Liu Q."/>
            <person name="Fairley S."/>
            <person name="Magor K.E."/>
            <person name="Du Z."/>
            <person name="Hu X."/>
            <person name="Goodman L."/>
            <person name="Tafer H."/>
            <person name="Vignal A."/>
            <person name="Lee T."/>
            <person name="Kim K.W."/>
            <person name="Sheng Z."/>
            <person name="An Y."/>
            <person name="Searle S."/>
            <person name="Herrero J."/>
            <person name="Groenen M.A."/>
            <person name="Crooijmans R.P."/>
            <person name="Faraut T."/>
            <person name="Cai Q."/>
            <person name="Webster R.G."/>
            <person name="Aldridge J.R."/>
            <person name="Warren W.C."/>
            <person name="Bartschat S."/>
            <person name="Kehr S."/>
            <person name="Marz M."/>
            <person name="Stadler P.F."/>
            <person name="Smith J."/>
            <person name="Kraus R.H."/>
            <person name="Zhao Y."/>
            <person name="Ren L."/>
            <person name="Fei J."/>
            <person name="Morisson M."/>
            <person name="Kaiser P."/>
            <person name="Griffin D.K."/>
            <person name="Rao M."/>
            <person name="Pitel F."/>
            <person name="Wang J."/>
            <person name="Li N."/>
        </authorList>
    </citation>
    <scope>NUCLEOTIDE SEQUENCE [LARGE SCALE GENOMIC DNA]</scope>
</reference>
<protein>
    <submittedName>
        <fullName evidence="6">Sperm-associated antigen 4 protein</fullName>
    </submittedName>
</protein>
<gene>
    <name evidence="6" type="ORF">Anapl_14062</name>
</gene>
<dbReference type="EMBL" id="KB743030">
    <property type="protein sequence ID" value="EOB01874.1"/>
    <property type="molecule type" value="Genomic_DNA"/>
</dbReference>
<evidence type="ECO:0000256" key="4">
    <source>
        <dbReference type="ARBA" id="ARBA00023136"/>
    </source>
</evidence>
<sequence>GATIDLERSSKTYSWDGMRSCRLFWLPCTPNPPDTILQPDVSLGNCWAFQGSRGQVVIRLPAKIQATMVTVHHTSDMDSALGKFSSAPRDFTVSGVDEETEAETLLGTFTYAVQKKPVQTFPLQVQAFQVIKVVIQSNWGNPDYTCIYRVQVHGR</sequence>
<proteinExistence type="predicted"/>
<feature type="domain" description="SUN" evidence="5">
    <location>
        <begin position="1"/>
        <end position="155"/>
    </location>
</feature>
<dbReference type="Gene3D" id="2.60.120.260">
    <property type="entry name" value="Galactose-binding domain-like"/>
    <property type="match status" value="1"/>
</dbReference>
<evidence type="ECO:0000256" key="3">
    <source>
        <dbReference type="ARBA" id="ARBA00022989"/>
    </source>
</evidence>
<dbReference type="Pfam" id="PF07738">
    <property type="entry name" value="Sad1_UNC"/>
    <property type="match status" value="1"/>
</dbReference>
<dbReference type="GO" id="GO:0043495">
    <property type="term" value="F:protein-membrane adaptor activity"/>
    <property type="evidence" value="ECO:0007669"/>
    <property type="project" value="TreeGrafter"/>
</dbReference>
<dbReference type="InterPro" id="IPR045119">
    <property type="entry name" value="SUN1-5"/>
</dbReference>
<dbReference type="PANTHER" id="PTHR12911">
    <property type="entry name" value="SAD1/UNC-84-LIKE PROTEIN-RELATED"/>
    <property type="match status" value="1"/>
</dbReference>
<keyword evidence="3" id="KW-1133">Transmembrane helix</keyword>
<dbReference type="GO" id="GO:0005637">
    <property type="term" value="C:nuclear inner membrane"/>
    <property type="evidence" value="ECO:0007669"/>
    <property type="project" value="UniProtKB-SubCell"/>
</dbReference>